<feature type="region of interest" description="Disordered" evidence="2">
    <location>
        <begin position="40"/>
        <end position="145"/>
    </location>
</feature>
<comment type="caution">
    <text evidence="3">The sequence shown here is derived from an EMBL/GenBank/DDBJ whole genome shotgun (WGS) entry which is preliminary data.</text>
</comment>
<evidence type="ECO:0000313" key="3">
    <source>
        <dbReference type="EMBL" id="KAG5176291.1"/>
    </source>
</evidence>
<keyword evidence="1" id="KW-0175">Coiled coil</keyword>
<organism evidence="3 4">
    <name type="scientific">Tribonema minus</name>
    <dbReference type="NCBI Taxonomy" id="303371"/>
    <lineage>
        <taxon>Eukaryota</taxon>
        <taxon>Sar</taxon>
        <taxon>Stramenopiles</taxon>
        <taxon>Ochrophyta</taxon>
        <taxon>PX clade</taxon>
        <taxon>Xanthophyceae</taxon>
        <taxon>Tribonematales</taxon>
        <taxon>Tribonemataceae</taxon>
        <taxon>Tribonema</taxon>
    </lineage>
</organism>
<sequence length="326" mass="35736">MGFMRWLRGFYNALFWYGAAFDDDDSLPAMDFKDLMEQYETEGDRRRARQRKGAAEAPLSGGRRAAGDRQVEYRVPPTEYQNDSDWKFRWNPGGDRDRAPKRTSTQPDRRAPPARRAGGSAAAAPPARRRARQQDSERDSEEELRRAALRRRARDLTAKRAALRRDLAKVDERLSVLDTTLELWLRRGRALAARRRPPGGADAAELVSAKRRVYKLRDDGRALEAARVELAGRLENASANLARVLGSWGSPSGGGAGVGEGDGGDDAAAVEVEVVEGGDAQEESSSGSDDALQEEQVEFVVPVVEVTAEAVDAAMSTPAQQLDNAS</sequence>
<evidence type="ECO:0000256" key="2">
    <source>
        <dbReference type="SAM" id="MobiDB-lite"/>
    </source>
</evidence>
<gene>
    <name evidence="3" type="ORF">JKP88DRAFT_351133</name>
</gene>
<feature type="compositionally biased region" description="Basic and acidic residues" evidence="2">
    <location>
        <begin position="84"/>
        <end position="100"/>
    </location>
</feature>
<dbReference type="Proteomes" id="UP000664859">
    <property type="component" value="Unassembled WGS sequence"/>
</dbReference>
<keyword evidence="4" id="KW-1185">Reference proteome</keyword>
<feature type="compositionally biased region" description="Gly residues" evidence="2">
    <location>
        <begin position="251"/>
        <end position="261"/>
    </location>
</feature>
<evidence type="ECO:0000313" key="4">
    <source>
        <dbReference type="Proteomes" id="UP000664859"/>
    </source>
</evidence>
<accession>A0A836C9G9</accession>
<feature type="compositionally biased region" description="Acidic residues" evidence="2">
    <location>
        <begin position="273"/>
        <end position="282"/>
    </location>
</feature>
<feature type="coiled-coil region" evidence="1">
    <location>
        <begin position="146"/>
        <end position="173"/>
    </location>
</feature>
<evidence type="ECO:0000256" key="1">
    <source>
        <dbReference type="SAM" id="Coils"/>
    </source>
</evidence>
<dbReference type="EMBL" id="JAFCMP010000538">
    <property type="protein sequence ID" value="KAG5176291.1"/>
    <property type="molecule type" value="Genomic_DNA"/>
</dbReference>
<dbReference type="AlphaFoldDB" id="A0A836C9G9"/>
<feature type="region of interest" description="Disordered" evidence="2">
    <location>
        <begin position="250"/>
        <end position="296"/>
    </location>
</feature>
<name>A0A836C9G9_9STRA</name>
<protein>
    <submittedName>
        <fullName evidence="3">Uncharacterized protein</fullName>
    </submittedName>
</protein>
<feature type="compositionally biased region" description="Low complexity" evidence="2">
    <location>
        <begin position="114"/>
        <end position="126"/>
    </location>
</feature>
<dbReference type="OrthoDB" id="10465256at2759"/>
<reference evidence="3" key="1">
    <citation type="submission" date="2021-02" db="EMBL/GenBank/DDBJ databases">
        <title>First Annotated Genome of the Yellow-green Alga Tribonema minus.</title>
        <authorList>
            <person name="Mahan K.M."/>
        </authorList>
    </citation>
    <scope>NUCLEOTIDE SEQUENCE</scope>
    <source>
        <strain evidence="3">UTEX B ZZ1240</strain>
    </source>
</reference>
<proteinExistence type="predicted"/>